<keyword evidence="3" id="KW-1185">Reference proteome</keyword>
<evidence type="ECO:0000313" key="2">
    <source>
        <dbReference type="EMBL" id="MFC5457751.1"/>
    </source>
</evidence>
<comment type="caution">
    <text evidence="2">The sequence shown here is derived from an EMBL/GenBank/DDBJ whole genome shotgun (WGS) entry which is preliminary data.</text>
</comment>
<feature type="signal peptide" evidence="1">
    <location>
        <begin position="1"/>
        <end position="20"/>
    </location>
</feature>
<keyword evidence="1" id="KW-0732">Signal</keyword>
<accession>A0ABW0KXJ1</accession>
<feature type="chain" id="PRO_5046360285" evidence="1">
    <location>
        <begin position="21"/>
        <end position="214"/>
    </location>
</feature>
<protein>
    <submittedName>
        <fullName evidence="2">Uncharacterized protein</fullName>
    </submittedName>
</protein>
<reference evidence="3" key="1">
    <citation type="journal article" date="2019" name="Int. J. Syst. Evol. Microbiol.">
        <title>The Global Catalogue of Microorganisms (GCM) 10K type strain sequencing project: providing services to taxonomists for standard genome sequencing and annotation.</title>
        <authorList>
            <consortium name="The Broad Institute Genomics Platform"/>
            <consortium name="The Broad Institute Genome Sequencing Center for Infectious Disease"/>
            <person name="Wu L."/>
            <person name="Ma J."/>
        </authorList>
    </citation>
    <scope>NUCLEOTIDE SEQUENCE [LARGE SCALE GENOMIC DNA]</scope>
    <source>
        <strain evidence="3">CGMCC 4.1469</strain>
    </source>
</reference>
<sequence>MKALFITALHLFVAFACLTAAEPVVVPNAASPDGRFVIRLTHDRAKETDPLLEDSPNVQIVASAGNRVLVTFPYAADPESDPQPLRTHIRAHWNADGSAVALSFSERFYTHLLVYRLQGTLEMPEAFAAVTLPDTVPVIEAMIPRFKGFRSRWHLNFQGWPGRSTLQFSAGTGALIKTLAVDEDPNFMAVYSFTVDISDPRTPVIKRVELVTED</sequence>
<evidence type="ECO:0000256" key="1">
    <source>
        <dbReference type="SAM" id="SignalP"/>
    </source>
</evidence>
<proteinExistence type="predicted"/>
<gene>
    <name evidence="2" type="ORF">ACFQDI_22980</name>
</gene>
<organism evidence="2 3">
    <name type="scientific">Prosthecobacter fluviatilis</name>
    <dbReference type="NCBI Taxonomy" id="445931"/>
    <lineage>
        <taxon>Bacteria</taxon>
        <taxon>Pseudomonadati</taxon>
        <taxon>Verrucomicrobiota</taxon>
        <taxon>Verrucomicrobiia</taxon>
        <taxon>Verrucomicrobiales</taxon>
        <taxon>Verrucomicrobiaceae</taxon>
        <taxon>Prosthecobacter</taxon>
    </lineage>
</organism>
<evidence type="ECO:0000313" key="3">
    <source>
        <dbReference type="Proteomes" id="UP001596052"/>
    </source>
</evidence>
<dbReference type="Proteomes" id="UP001596052">
    <property type="component" value="Unassembled WGS sequence"/>
</dbReference>
<dbReference type="PROSITE" id="PS51257">
    <property type="entry name" value="PROKAR_LIPOPROTEIN"/>
    <property type="match status" value="1"/>
</dbReference>
<dbReference type="EMBL" id="JBHSMQ010000012">
    <property type="protein sequence ID" value="MFC5457751.1"/>
    <property type="molecule type" value="Genomic_DNA"/>
</dbReference>
<dbReference type="RefSeq" id="WP_377171403.1">
    <property type="nucleotide sequence ID" value="NZ_JBHSMQ010000012.1"/>
</dbReference>
<name>A0ABW0KXJ1_9BACT</name>